<dbReference type="AlphaFoldDB" id="A0A6G1L9W4"/>
<dbReference type="EMBL" id="ML995838">
    <property type="protein sequence ID" value="KAF2769014.1"/>
    <property type="molecule type" value="Genomic_DNA"/>
</dbReference>
<organism evidence="2 3">
    <name type="scientific">Teratosphaeria nubilosa</name>
    <dbReference type="NCBI Taxonomy" id="161662"/>
    <lineage>
        <taxon>Eukaryota</taxon>
        <taxon>Fungi</taxon>
        <taxon>Dikarya</taxon>
        <taxon>Ascomycota</taxon>
        <taxon>Pezizomycotina</taxon>
        <taxon>Dothideomycetes</taxon>
        <taxon>Dothideomycetidae</taxon>
        <taxon>Mycosphaerellales</taxon>
        <taxon>Teratosphaeriaceae</taxon>
        <taxon>Teratosphaeria</taxon>
    </lineage>
</organism>
<keyword evidence="3" id="KW-1185">Reference proteome</keyword>
<proteinExistence type="predicted"/>
<name>A0A6G1L9W4_9PEZI</name>
<evidence type="ECO:0000313" key="3">
    <source>
        <dbReference type="Proteomes" id="UP000799436"/>
    </source>
</evidence>
<feature type="signal peptide" evidence="1">
    <location>
        <begin position="1"/>
        <end position="18"/>
    </location>
</feature>
<evidence type="ECO:0000256" key="1">
    <source>
        <dbReference type="SAM" id="SignalP"/>
    </source>
</evidence>
<keyword evidence="1" id="KW-0732">Signal</keyword>
<dbReference type="Proteomes" id="UP000799436">
    <property type="component" value="Unassembled WGS sequence"/>
</dbReference>
<reference evidence="2" key="1">
    <citation type="journal article" date="2020" name="Stud. Mycol.">
        <title>101 Dothideomycetes genomes: a test case for predicting lifestyles and emergence of pathogens.</title>
        <authorList>
            <person name="Haridas S."/>
            <person name="Albert R."/>
            <person name="Binder M."/>
            <person name="Bloem J."/>
            <person name="Labutti K."/>
            <person name="Salamov A."/>
            <person name="Andreopoulos B."/>
            <person name="Baker S."/>
            <person name="Barry K."/>
            <person name="Bills G."/>
            <person name="Bluhm B."/>
            <person name="Cannon C."/>
            <person name="Castanera R."/>
            <person name="Culley D."/>
            <person name="Daum C."/>
            <person name="Ezra D."/>
            <person name="Gonzalez J."/>
            <person name="Henrissat B."/>
            <person name="Kuo A."/>
            <person name="Liang C."/>
            <person name="Lipzen A."/>
            <person name="Lutzoni F."/>
            <person name="Magnuson J."/>
            <person name="Mondo S."/>
            <person name="Nolan M."/>
            <person name="Ohm R."/>
            <person name="Pangilinan J."/>
            <person name="Park H.-J."/>
            <person name="Ramirez L."/>
            <person name="Alfaro M."/>
            <person name="Sun H."/>
            <person name="Tritt A."/>
            <person name="Yoshinaga Y."/>
            <person name="Zwiers L.-H."/>
            <person name="Turgeon B."/>
            <person name="Goodwin S."/>
            <person name="Spatafora J."/>
            <person name="Crous P."/>
            <person name="Grigoriev I."/>
        </authorList>
    </citation>
    <scope>NUCLEOTIDE SEQUENCE</scope>
    <source>
        <strain evidence="2">CBS 116005</strain>
    </source>
</reference>
<accession>A0A6G1L9W4</accession>
<protein>
    <submittedName>
        <fullName evidence="2">Uncharacterized protein</fullName>
    </submittedName>
</protein>
<feature type="chain" id="PRO_5026230033" evidence="1">
    <location>
        <begin position="19"/>
        <end position="119"/>
    </location>
</feature>
<gene>
    <name evidence="2" type="ORF">EJ03DRAFT_327785</name>
</gene>
<sequence>MQLLLIAMYAGSAAAAAASTILSTGNCEHEAHGTTLKEINFDPSQLPWDSGCISIAQERGHNLYWTGVPQFLHCAAEAYSDSYCKSEVAAKIYGMSGPHCAGSNIELYSFRAYCNKDIN</sequence>
<evidence type="ECO:0000313" key="2">
    <source>
        <dbReference type="EMBL" id="KAF2769014.1"/>
    </source>
</evidence>